<dbReference type="EMBL" id="CCKQ01002539">
    <property type="protein sequence ID" value="CDW73641.1"/>
    <property type="molecule type" value="Genomic_DNA"/>
</dbReference>
<feature type="compositionally biased region" description="Polar residues" evidence="1">
    <location>
        <begin position="416"/>
        <end position="431"/>
    </location>
</feature>
<name>A0A077ZYN1_STYLE</name>
<proteinExistence type="predicted"/>
<keyword evidence="3" id="KW-1185">Reference proteome</keyword>
<feature type="region of interest" description="Disordered" evidence="1">
    <location>
        <begin position="599"/>
        <end position="619"/>
    </location>
</feature>
<dbReference type="Proteomes" id="UP000039865">
    <property type="component" value="Unassembled WGS sequence"/>
</dbReference>
<sequence length="619" mass="70649">MNEQGFNSKPSNVIKILNPIHPNSQDYSNKIINETLTDHQKTQNRDQRFTSEILAEKEGQLNHSNPSMSSSNDDDQLDDSSNRSSNLLEDDQNVVEIGHQMQVPSNVYHIENSISNQPVLTIEQYNGLPQDARGLASAVVEGSEQYHQTSVKISINNLSNGDDNQKKRTFSQAFQSEEIMNDDNHIDHPPSGGSTNYLNQYQQQSIAASTTIRLNLGSSLVNSQPLTAKNGELPSQETKRVKTGNEFSHNQSYNEPPQHLQQIQQFQPQIQTAQQKYDDLFKRAISNVLCFNRQMTQIRIQNRQHFAIENMKKKAERNQLHQNHNSFLHCNYQPGQNFLNYMNQINYQKSTSYNQMNYGNAHYSRINSQKYNHSSRQFQIPQSHQTNIQQPASNMLNQSVLQKQSTIAHFMGSGGFQTSTSGNNLNFQTQRPPFGISSVARDQANQMLGEQDQSRLEDVRSFGDKLQENESPNKRHGDEKLHDKGNQQQDGVSGDQQLNVNNSNSANDFVCISCHRGHPFTKKYAKNQCQTCYKKTKKYQKDSEDYYAINQLVQQPNNVGFQQPYPPYSGQISHYDLNMSPQLMNGHYKSYVKNMENGLSSAKHRSQADESEIQQDLVE</sequence>
<accession>A0A077ZYN1</accession>
<feature type="compositionally biased region" description="Polar residues" evidence="1">
    <location>
        <begin position="486"/>
        <end position="500"/>
    </location>
</feature>
<protein>
    <submittedName>
        <fullName evidence="2">Uncharacterized protein</fullName>
    </submittedName>
</protein>
<evidence type="ECO:0000313" key="3">
    <source>
        <dbReference type="Proteomes" id="UP000039865"/>
    </source>
</evidence>
<evidence type="ECO:0000256" key="1">
    <source>
        <dbReference type="SAM" id="MobiDB-lite"/>
    </source>
</evidence>
<dbReference type="OrthoDB" id="10690371at2759"/>
<feature type="region of interest" description="Disordered" evidence="1">
    <location>
        <begin position="464"/>
        <end position="500"/>
    </location>
</feature>
<feature type="region of interest" description="Disordered" evidence="1">
    <location>
        <begin position="58"/>
        <end position="86"/>
    </location>
</feature>
<reference evidence="2 3" key="1">
    <citation type="submission" date="2014-06" db="EMBL/GenBank/DDBJ databases">
        <authorList>
            <person name="Swart Estienne"/>
        </authorList>
    </citation>
    <scope>NUCLEOTIDE SEQUENCE [LARGE SCALE GENOMIC DNA]</scope>
    <source>
        <strain evidence="2 3">130c</strain>
    </source>
</reference>
<organism evidence="2 3">
    <name type="scientific">Stylonychia lemnae</name>
    <name type="common">Ciliate</name>
    <dbReference type="NCBI Taxonomy" id="5949"/>
    <lineage>
        <taxon>Eukaryota</taxon>
        <taxon>Sar</taxon>
        <taxon>Alveolata</taxon>
        <taxon>Ciliophora</taxon>
        <taxon>Intramacronucleata</taxon>
        <taxon>Spirotrichea</taxon>
        <taxon>Stichotrichia</taxon>
        <taxon>Sporadotrichida</taxon>
        <taxon>Oxytrichidae</taxon>
        <taxon>Stylonychinae</taxon>
        <taxon>Stylonychia</taxon>
    </lineage>
</organism>
<feature type="region of interest" description="Disordered" evidence="1">
    <location>
        <begin position="413"/>
        <end position="433"/>
    </location>
</feature>
<dbReference type="AlphaFoldDB" id="A0A077ZYN1"/>
<feature type="compositionally biased region" description="Basic and acidic residues" evidence="1">
    <location>
        <begin position="464"/>
        <end position="485"/>
    </location>
</feature>
<gene>
    <name evidence="2" type="primary">Contig15137.g16130</name>
    <name evidence="2" type="ORF">STYLEM_2626</name>
</gene>
<dbReference type="InParanoid" id="A0A077ZYN1"/>
<feature type="compositionally biased region" description="Low complexity" evidence="1">
    <location>
        <begin position="62"/>
        <end position="71"/>
    </location>
</feature>
<evidence type="ECO:0000313" key="2">
    <source>
        <dbReference type="EMBL" id="CDW73641.1"/>
    </source>
</evidence>
<feature type="compositionally biased region" description="Acidic residues" evidence="1">
    <location>
        <begin position="609"/>
        <end position="619"/>
    </location>
</feature>